<gene>
    <name evidence="1" type="ORF">MNB_SUP05-11-468</name>
</gene>
<sequence>MFELQQKLNDATNGLIWTEGATKEGRQISWLRCIYMEAAEAIDSFNWKHWKDIDGQPDLDNAKVELVDIWHFIMSEAIHFGDTGFAEAYENMEPEREINPELMVEILEKMVAAAAGANVDKSQNALYEITGIFFKALANMSMDVPELYKRYLVKNQLNTFRQDHGYKEGTYVKIWDAVEDNVVAFNIMDEHPDLTPEQLYKKLEAEYKP</sequence>
<dbReference type="Gene3D" id="1.10.4010.10">
    <property type="entry name" value="Type II deoxyuridine triphosphatase"/>
    <property type="match status" value="1"/>
</dbReference>
<dbReference type="EC" id="3.6.1.23" evidence="1"/>
<organism evidence="1">
    <name type="scientific">hydrothermal vent metagenome</name>
    <dbReference type="NCBI Taxonomy" id="652676"/>
    <lineage>
        <taxon>unclassified sequences</taxon>
        <taxon>metagenomes</taxon>
        <taxon>ecological metagenomes</taxon>
    </lineage>
</organism>
<name>A0A1W1DEH5_9ZZZZ</name>
<evidence type="ECO:0000313" key="1">
    <source>
        <dbReference type="EMBL" id="SFV79586.1"/>
    </source>
</evidence>
<protein>
    <submittedName>
        <fullName evidence="1">Dimeric dUTPase</fullName>
        <ecNumber evidence="1">3.6.1.23</ecNumber>
    </submittedName>
</protein>
<dbReference type="CDD" id="cd11527">
    <property type="entry name" value="NTP-PPase_dUTPase"/>
    <property type="match status" value="1"/>
</dbReference>
<dbReference type="InterPro" id="IPR014871">
    <property type="entry name" value="dUTPase/dCTP_pyrophosphatase"/>
</dbReference>
<dbReference type="Pfam" id="PF08761">
    <property type="entry name" value="dUTPase_2"/>
    <property type="match status" value="1"/>
</dbReference>
<keyword evidence="1" id="KW-0378">Hydrolase</keyword>
<dbReference type="AlphaFoldDB" id="A0A1W1DEH5"/>
<accession>A0A1W1DEH5</accession>
<dbReference type="SUPFAM" id="SSF101386">
    <property type="entry name" value="all-alpha NTP pyrophosphatases"/>
    <property type="match status" value="1"/>
</dbReference>
<proteinExistence type="predicted"/>
<reference evidence="1" key="1">
    <citation type="submission" date="2016-10" db="EMBL/GenBank/DDBJ databases">
        <authorList>
            <person name="de Groot N.N."/>
        </authorList>
    </citation>
    <scope>NUCLEOTIDE SEQUENCE</scope>
</reference>
<dbReference type="EMBL" id="FPHS01000253">
    <property type="protein sequence ID" value="SFV79586.1"/>
    <property type="molecule type" value="Genomic_DNA"/>
</dbReference>
<dbReference type="GO" id="GO:0004170">
    <property type="term" value="F:dUTP diphosphatase activity"/>
    <property type="evidence" value="ECO:0007669"/>
    <property type="project" value="UniProtKB-EC"/>
</dbReference>